<dbReference type="PATRIC" id="fig|512565.3.peg.3186"/>
<dbReference type="PRINTS" id="PR00260">
    <property type="entry name" value="CHEMTRNSDUCR"/>
</dbReference>
<evidence type="ECO:0000313" key="10">
    <source>
        <dbReference type="Proteomes" id="UP000007882"/>
    </source>
</evidence>
<dbReference type="InterPro" id="IPR024478">
    <property type="entry name" value="HlyB_4HB_MCP"/>
</dbReference>
<dbReference type="PROSITE" id="PS50111">
    <property type="entry name" value="CHEMOTAXIS_TRANSDUC_2"/>
    <property type="match status" value="1"/>
</dbReference>
<dbReference type="InterPro" id="IPR003660">
    <property type="entry name" value="HAMP_dom"/>
</dbReference>
<dbReference type="Pfam" id="PF12729">
    <property type="entry name" value="4HB_MCP_1"/>
    <property type="match status" value="1"/>
</dbReference>
<dbReference type="RefSeq" id="WP_014443307.1">
    <property type="nucleotide sequence ID" value="NC_017093.1"/>
</dbReference>
<dbReference type="SUPFAM" id="SSF58104">
    <property type="entry name" value="Methyl-accepting chemotaxis protein (MCP) signaling domain"/>
    <property type="match status" value="1"/>
</dbReference>
<keyword evidence="10" id="KW-1185">Reference proteome</keyword>
<feature type="domain" description="Methyl-accepting transducer" evidence="7">
    <location>
        <begin position="275"/>
        <end position="504"/>
    </location>
</feature>
<dbReference type="PANTHER" id="PTHR32089:SF112">
    <property type="entry name" value="LYSOZYME-LIKE PROTEIN-RELATED"/>
    <property type="match status" value="1"/>
</dbReference>
<dbReference type="GO" id="GO:0004888">
    <property type="term" value="F:transmembrane signaling receptor activity"/>
    <property type="evidence" value="ECO:0007669"/>
    <property type="project" value="InterPro"/>
</dbReference>
<dbReference type="InterPro" id="IPR004090">
    <property type="entry name" value="Chemotax_Me-accpt_rcpt"/>
</dbReference>
<evidence type="ECO:0000256" key="1">
    <source>
        <dbReference type="ARBA" id="ARBA00022692"/>
    </source>
</evidence>
<dbReference type="PROSITE" id="PS50885">
    <property type="entry name" value="HAMP"/>
    <property type="match status" value="1"/>
</dbReference>
<dbReference type="SMART" id="SM00283">
    <property type="entry name" value="MA"/>
    <property type="match status" value="1"/>
</dbReference>
<name>I0H5X5_ACTM4</name>
<keyword evidence="1 6" id="KW-0812">Transmembrane</keyword>
<sequence length="533" mass="54667">MVNPATRRFADLSVRVKILTAIGVATLVALVVGLVTLLALNKAADAAQAIYDNNVVNVTQVGQIRAAIVQTRLDVATSAIAPDDATSEKYNDATADDIAAVDDAIASYRDGTYAGDPGVLTTLDDLWKEFQQVVDERQSAAAADNDYATWTTVNEDEIAPVVERMMAAVDSLTAAEAADAATNATSAQSKSTSSRRLSIVLLAVGLVFALALGGAVAAAIVRSLSRVRAVCEALAAGDLTRTSGLSSADEPGQMGRALDAAMVRLRGTVATIDGSATSLAAASDEMTSVSAQIAASAERTAGVAQHVSDAAEEVSRSVSTVSAGGDEMSTSIREISQNATEAAQVAGEAVQLASTTSRTMGKLGDSSAEIGNVIKVITAIAEQTNLLALNATIEAARAGELGKGFAVVASEVKDLAQETARATEDISRRVETIQADTSGAITAIEEISRVIARISDFQTTIASAVEEQTATTAEMNRSVAEAAAGTSSIAQTIVSVADAARDTSEGAGRSQQTTGELARLSTELSGLVSAFRY</sequence>
<feature type="transmembrane region" description="Helical" evidence="6">
    <location>
        <begin position="18"/>
        <end position="40"/>
    </location>
</feature>
<dbReference type="PANTHER" id="PTHR32089">
    <property type="entry name" value="METHYL-ACCEPTING CHEMOTAXIS PROTEIN MCPB"/>
    <property type="match status" value="1"/>
</dbReference>
<dbReference type="InterPro" id="IPR004089">
    <property type="entry name" value="MCPsignal_dom"/>
</dbReference>
<dbReference type="KEGG" id="ams:AMIS_31920"/>
<evidence type="ECO:0000259" key="8">
    <source>
        <dbReference type="PROSITE" id="PS50885"/>
    </source>
</evidence>
<evidence type="ECO:0000256" key="5">
    <source>
        <dbReference type="PROSITE-ProRule" id="PRU00284"/>
    </source>
</evidence>
<dbReference type="GO" id="GO:0006935">
    <property type="term" value="P:chemotaxis"/>
    <property type="evidence" value="ECO:0007669"/>
    <property type="project" value="InterPro"/>
</dbReference>
<dbReference type="eggNOG" id="COG0840">
    <property type="taxonomic scope" value="Bacteria"/>
</dbReference>
<dbReference type="AlphaFoldDB" id="I0H5X5"/>
<evidence type="ECO:0000256" key="3">
    <source>
        <dbReference type="ARBA" id="ARBA00023224"/>
    </source>
</evidence>
<protein>
    <submittedName>
        <fullName evidence="9">Putative methyl-accepting chemotaxis protein</fullName>
    </submittedName>
</protein>
<accession>I0H5X5</accession>
<dbReference type="STRING" id="512565.AMIS_31920"/>
<comment type="similarity">
    <text evidence="4">Belongs to the methyl-accepting chemotaxis (MCP) protein family.</text>
</comment>
<feature type="domain" description="HAMP" evidence="8">
    <location>
        <begin position="218"/>
        <end position="270"/>
    </location>
</feature>
<dbReference type="SMART" id="SM00304">
    <property type="entry name" value="HAMP"/>
    <property type="match status" value="1"/>
</dbReference>
<organism evidence="9 10">
    <name type="scientific">Actinoplanes missouriensis (strain ATCC 14538 / DSM 43046 / CBS 188.64 / JCM 3121 / NBRC 102363 / NCIMB 12654 / NRRL B-3342 / UNCC 431)</name>
    <dbReference type="NCBI Taxonomy" id="512565"/>
    <lineage>
        <taxon>Bacteria</taxon>
        <taxon>Bacillati</taxon>
        <taxon>Actinomycetota</taxon>
        <taxon>Actinomycetes</taxon>
        <taxon>Micromonosporales</taxon>
        <taxon>Micromonosporaceae</taxon>
        <taxon>Actinoplanes</taxon>
    </lineage>
</organism>
<reference evidence="9 10" key="1">
    <citation type="submission" date="2012-02" db="EMBL/GenBank/DDBJ databases">
        <title>Complete genome sequence of Actinoplanes missouriensis 431 (= NBRC 102363).</title>
        <authorList>
            <person name="Ohnishi Y."/>
            <person name="Ishikawa J."/>
            <person name="Sekine M."/>
            <person name="Hosoyama A."/>
            <person name="Harada T."/>
            <person name="Narita H."/>
            <person name="Hata T."/>
            <person name="Konno Y."/>
            <person name="Tutikane K."/>
            <person name="Fujita N."/>
            <person name="Horinouchi S."/>
            <person name="Hayakawa M."/>
        </authorList>
    </citation>
    <scope>NUCLEOTIDE SEQUENCE [LARGE SCALE GENOMIC DNA]</scope>
    <source>
        <strain evidence="10">ATCC 14538 / DSM 43046 / CBS 188.64 / JCM 3121 / NBRC 102363 / NCIMB 12654 / NRRL B-3342 / UNCC 431</strain>
    </source>
</reference>
<dbReference type="GO" id="GO:0016020">
    <property type="term" value="C:membrane"/>
    <property type="evidence" value="ECO:0007669"/>
    <property type="project" value="InterPro"/>
</dbReference>
<evidence type="ECO:0000256" key="4">
    <source>
        <dbReference type="ARBA" id="ARBA00029447"/>
    </source>
</evidence>
<proteinExistence type="inferred from homology"/>
<keyword evidence="2 6" id="KW-1133">Transmembrane helix</keyword>
<gene>
    <name evidence="9" type="primary">mcp6</name>
    <name evidence="9" type="ordered locus">AMIS_31920</name>
</gene>
<keyword evidence="3 5" id="KW-0807">Transducer</keyword>
<dbReference type="GO" id="GO:0007165">
    <property type="term" value="P:signal transduction"/>
    <property type="evidence" value="ECO:0007669"/>
    <property type="project" value="UniProtKB-KW"/>
</dbReference>
<dbReference type="HOGENOM" id="CLU_000445_107_27_11"/>
<dbReference type="Pfam" id="PF00015">
    <property type="entry name" value="MCPsignal"/>
    <property type="match status" value="1"/>
</dbReference>
<dbReference type="EMBL" id="AP012319">
    <property type="protein sequence ID" value="BAL88412.1"/>
    <property type="molecule type" value="Genomic_DNA"/>
</dbReference>
<evidence type="ECO:0000259" key="7">
    <source>
        <dbReference type="PROSITE" id="PS50111"/>
    </source>
</evidence>
<dbReference type="Gene3D" id="1.10.287.950">
    <property type="entry name" value="Methyl-accepting chemotaxis protein"/>
    <property type="match status" value="1"/>
</dbReference>
<dbReference type="OrthoDB" id="1115140at2"/>
<evidence type="ECO:0000313" key="9">
    <source>
        <dbReference type="EMBL" id="BAL88412.1"/>
    </source>
</evidence>
<keyword evidence="6" id="KW-0472">Membrane</keyword>
<dbReference type="Proteomes" id="UP000007882">
    <property type="component" value="Chromosome"/>
</dbReference>
<evidence type="ECO:0000256" key="6">
    <source>
        <dbReference type="SAM" id="Phobius"/>
    </source>
</evidence>
<evidence type="ECO:0000256" key="2">
    <source>
        <dbReference type="ARBA" id="ARBA00022989"/>
    </source>
</evidence>
<feature type="transmembrane region" description="Helical" evidence="6">
    <location>
        <begin position="199"/>
        <end position="221"/>
    </location>
</feature>